<keyword evidence="1" id="KW-0472">Membrane</keyword>
<reference evidence="2 3" key="1">
    <citation type="submission" date="2013-11" db="EMBL/GenBank/DDBJ databases">
        <title>Genome sequencing of Stegodyphus mimosarum.</title>
        <authorList>
            <person name="Bechsgaard J."/>
        </authorList>
    </citation>
    <scope>NUCLEOTIDE SEQUENCE [LARGE SCALE GENOMIC DNA]</scope>
</reference>
<name>A0A087UZ05_STEMI</name>
<gene>
    <name evidence="2" type="ORF">X975_21777</name>
</gene>
<sequence length="124" mass="13935">MEGIPVIEAKAISEATEEAVFNNDPIIGISHTIGTAHIMICQVIIVIILIKNEMALHTLMIETSIIILEITETIEAKGEDSVDLEMVGVTVEIWSRDRIWTTYLKLNLPQLMLIPQWTLINLKL</sequence>
<dbReference type="Proteomes" id="UP000054359">
    <property type="component" value="Unassembled WGS sequence"/>
</dbReference>
<organism evidence="2 3">
    <name type="scientific">Stegodyphus mimosarum</name>
    <name type="common">African social velvet spider</name>
    <dbReference type="NCBI Taxonomy" id="407821"/>
    <lineage>
        <taxon>Eukaryota</taxon>
        <taxon>Metazoa</taxon>
        <taxon>Ecdysozoa</taxon>
        <taxon>Arthropoda</taxon>
        <taxon>Chelicerata</taxon>
        <taxon>Arachnida</taxon>
        <taxon>Araneae</taxon>
        <taxon>Araneomorphae</taxon>
        <taxon>Entelegynae</taxon>
        <taxon>Eresoidea</taxon>
        <taxon>Eresidae</taxon>
        <taxon>Stegodyphus</taxon>
    </lineage>
</organism>
<evidence type="ECO:0000313" key="3">
    <source>
        <dbReference type="Proteomes" id="UP000054359"/>
    </source>
</evidence>
<keyword evidence="1" id="KW-1133">Transmembrane helix</keyword>
<keyword evidence="3" id="KW-1185">Reference proteome</keyword>
<dbReference type="EMBL" id="KK122367">
    <property type="protein sequence ID" value="KFM82594.1"/>
    <property type="molecule type" value="Genomic_DNA"/>
</dbReference>
<protein>
    <submittedName>
        <fullName evidence="2">Uncharacterized protein</fullName>
    </submittedName>
</protein>
<feature type="non-terminal residue" evidence="2">
    <location>
        <position position="124"/>
    </location>
</feature>
<proteinExistence type="predicted"/>
<keyword evidence="1" id="KW-0812">Transmembrane</keyword>
<feature type="transmembrane region" description="Helical" evidence="1">
    <location>
        <begin position="26"/>
        <end position="50"/>
    </location>
</feature>
<evidence type="ECO:0000313" key="2">
    <source>
        <dbReference type="EMBL" id="KFM82594.1"/>
    </source>
</evidence>
<accession>A0A087UZ05</accession>
<evidence type="ECO:0000256" key="1">
    <source>
        <dbReference type="SAM" id="Phobius"/>
    </source>
</evidence>
<dbReference type="AlphaFoldDB" id="A0A087UZ05"/>